<name>A0A1H6F747_9GAMM</name>
<proteinExistence type="inferred from homology"/>
<keyword evidence="4 8" id="KW-0808">Transferase</keyword>
<dbReference type="InterPro" id="IPR029098">
    <property type="entry name" value="Acetyltransf_C"/>
</dbReference>
<organism evidence="11 12">
    <name type="scientific">Candidatus Venteria ishoeyi</name>
    <dbReference type="NCBI Taxonomy" id="1899563"/>
    <lineage>
        <taxon>Bacteria</taxon>
        <taxon>Pseudomonadati</taxon>
        <taxon>Pseudomonadota</taxon>
        <taxon>Gammaproteobacteria</taxon>
        <taxon>Thiotrichales</taxon>
        <taxon>Thiotrichaceae</taxon>
        <taxon>Venteria</taxon>
    </lineage>
</organism>
<accession>A0A1H6F747</accession>
<feature type="domain" description="UDP N-acetylglucosamine O-acyltransferase C-terminal" evidence="10">
    <location>
        <begin position="174"/>
        <end position="256"/>
    </location>
</feature>
<dbReference type="Proteomes" id="UP000236724">
    <property type="component" value="Unassembled WGS sequence"/>
</dbReference>
<dbReference type="NCBIfam" id="TIGR01852">
    <property type="entry name" value="lipid_A_lpxA"/>
    <property type="match status" value="1"/>
</dbReference>
<evidence type="ECO:0000256" key="9">
    <source>
        <dbReference type="SAM" id="Coils"/>
    </source>
</evidence>
<evidence type="ECO:0000256" key="2">
    <source>
        <dbReference type="ARBA" id="ARBA00022516"/>
    </source>
</evidence>
<dbReference type="PROSITE" id="PS00101">
    <property type="entry name" value="HEXAPEP_TRANSFERASES"/>
    <property type="match status" value="2"/>
</dbReference>
<dbReference type="OrthoDB" id="9807278at2"/>
<comment type="subunit">
    <text evidence="8">Homotrimer.</text>
</comment>
<dbReference type="Gene3D" id="1.20.1180.10">
    <property type="entry name" value="Udp N-acetylglucosamine O-acyltransferase, C-terminal domain"/>
    <property type="match status" value="1"/>
</dbReference>
<evidence type="ECO:0000256" key="1">
    <source>
        <dbReference type="ARBA" id="ARBA00022490"/>
    </source>
</evidence>
<dbReference type="CDD" id="cd03351">
    <property type="entry name" value="LbH_UDP-GlcNAc_AT"/>
    <property type="match status" value="1"/>
</dbReference>
<dbReference type="GO" id="GO:0005737">
    <property type="term" value="C:cytoplasm"/>
    <property type="evidence" value="ECO:0007669"/>
    <property type="project" value="UniProtKB-SubCell"/>
</dbReference>
<evidence type="ECO:0000313" key="12">
    <source>
        <dbReference type="Proteomes" id="UP000236724"/>
    </source>
</evidence>
<evidence type="ECO:0000256" key="6">
    <source>
        <dbReference type="ARBA" id="ARBA00023098"/>
    </source>
</evidence>
<dbReference type="SUPFAM" id="SSF51161">
    <property type="entry name" value="Trimeric LpxA-like enzymes"/>
    <property type="match status" value="1"/>
</dbReference>
<evidence type="ECO:0000256" key="5">
    <source>
        <dbReference type="ARBA" id="ARBA00022737"/>
    </source>
</evidence>
<comment type="pathway">
    <text evidence="8">Glycolipid biosynthesis; lipid IV(A) biosynthesis; lipid IV(A) from (3R)-3-hydroxytetradecanoyl-[acyl-carrier-protein] and UDP-N-acetyl-alpha-D-glucosamine: step 1/6.</text>
</comment>
<dbReference type="GO" id="GO:0008780">
    <property type="term" value="F:acyl-[acyl-carrier-protein]-UDP-N-acetylglucosamine O-acyltransferase activity"/>
    <property type="evidence" value="ECO:0007669"/>
    <property type="project" value="UniProtKB-UniRule"/>
</dbReference>
<keyword evidence="7 8" id="KW-0012">Acyltransferase</keyword>
<keyword evidence="9" id="KW-0175">Coiled coil</keyword>
<dbReference type="UniPathway" id="UPA00359">
    <property type="reaction ID" value="UER00477"/>
</dbReference>
<dbReference type="PIRSF" id="PIRSF000456">
    <property type="entry name" value="UDP-GlcNAc_acltr"/>
    <property type="match status" value="1"/>
</dbReference>
<protein>
    <recommendedName>
        <fullName evidence="8">Acyl-[acyl-carrier-protein]--UDP-N-acetylglucosamine O-acyltransferase</fullName>
        <shortName evidence="8">UDP-N-acetylglucosamine acyltransferase</shortName>
        <ecNumber evidence="8">2.3.1.129</ecNumber>
    </recommendedName>
</protein>
<evidence type="ECO:0000256" key="8">
    <source>
        <dbReference type="HAMAP-Rule" id="MF_00387"/>
    </source>
</evidence>
<keyword evidence="6 8" id="KW-0443">Lipid metabolism</keyword>
<dbReference type="InterPro" id="IPR001451">
    <property type="entry name" value="Hexapep"/>
</dbReference>
<keyword evidence="2 8" id="KW-0444">Lipid biosynthesis</keyword>
<dbReference type="Pfam" id="PF13720">
    <property type="entry name" value="Acetyltransf_11"/>
    <property type="match status" value="1"/>
</dbReference>
<comment type="function">
    <text evidence="8">Involved in the biosynthesis of lipid A, a phosphorylated glycolipid that anchors the lipopolysaccharide to the outer membrane of the cell.</text>
</comment>
<dbReference type="GO" id="GO:0016020">
    <property type="term" value="C:membrane"/>
    <property type="evidence" value="ECO:0007669"/>
    <property type="project" value="GOC"/>
</dbReference>
<dbReference type="Pfam" id="PF00132">
    <property type="entry name" value="Hexapep"/>
    <property type="match status" value="1"/>
</dbReference>
<evidence type="ECO:0000313" key="11">
    <source>
        <dbReference type="EMBL" id="SEH05948.1"/>
    </source>
</evidence>
<feature type="coiled-coil region" evidence="9">
    <location>
        <begin position="217"/>
        <end position="244"/>
    </location>
</feature>
<dbReference type="InterPro" id="IPR018357">
    <property type="entry name" value="Hexapep_transf_CS"/>
</dbReference>
<reference evidence="11 12" key="1">
    <citation type="submission" date="2016-10" db="EMBL/GenBank/DDBJ databases">
        <authorList>
            <person name="de Groot N.N."/>
        </authorList>
    </citation>
    <scope>NUCLEOTIDE SEQUENCE [LARGE SCALE GENOMIC DNA]</scope>
    <source>
        <strain evidence="11">MBHS1</strain>
    </source>
</reference>
<keyword evidence="1 8" id="KW-0963">Cytoplasm</keyword>
<keyword evidence="3 8" id="KW-0441">Lipid A biosynthesis</keyword>
<dbReference type="InterPro" id="IPR010137">
    <property type="entry name" value="Lipid_A_LpxA"/>
</dbReference>
<sequence length="257" mass="27886">MIDPRAIIDPTAELDSSVEVGPFSVIGAGVQIDAGTWIGSHAVIKGPTRIGKNNRIYQFTSLGEIPQDKKYANEETRLEIGDGNEIREFCTMSRGTEQGGGITRIGDDNWIMSYTHFAHDCQVGNHTIFANNASLAGHAIVEDHVILGGFSGVHQFCALGAHSFIAAGAIVLKDVPPFVMAAGGDGATANGLNREGMKRRGFSPETMALLRKAYKILYRQNLTLKAALLELEKLREESKEVGQMIDFIQKSSRGIVR</sequence>
<dbReference type="RefSeq" id="WP_103919795.1">
    <property type="nucleotide sequence ID" value="NZ_FMSV02000407.1"/>
</dbReference>
<evidence type="ECO:0000259" key="10">
    <source>
        <dbReference type="Pfam" id="PF13720"/>
    </source>
</evidence>
<comment type="catalytic activity">
    <reaction evidence="8">
        <text>a (3R)-hydroxyacyl-[ACP] + UDP-N-acetyl-alpha-D-glucosamine = a UDP-3-O-[(3R)-3-hydroxyacyl]-N-acetyl-alpha-D-glucosamine + holo-[ACP]</text>
        <dbReference type="Rhea" id="RHEA:67812"/>
        <dbReference type="Rhea" id="RHEA-COMP:9685"/>
        <dbReference type="Rhea" id="RHEA-COMP:9945"/>
        <dbReference type="ChEBI" id="CHEBI:57705"/>
        <dbReference type="ChEBI" id="CHEBI:64479"/>
        <dbReference type="ChEBI" id="CHEBI:78827"/>
        <dbReference type="ChEBI" id="CHEBI:173225"/>
        <dbReference type="EC" id="2.3.1.129"/>
    </reaction>
</comment>
<comment type="subcellular location">
    <subcellularLocation>
        <location evidence="8">Cytoplasm</location>
    </subcellularLocation>
</comment>
<dbReference type="PANTHER" id="PTHR43480:SF1">
    <property type="entry name" value="ACYL-[ACYL-CARRIER-PROTEIN]--UDP-N-ACETYLGLUCOSAMINE O-ACYLTRANSFERASE, MITOCHONDRIAL-RELATED"/>
    <property type="match status" value="1"/>
</dbReference>
<dbReference type="InterPro" id="IPR011004">
    <property type="entry name" value="Trimer_LpxA-like_sf"/>
</dbReference>
<dbReference type="EMBL" id="FMSV02000407">
    <property type="protein sequence ID" value="SEH05948.1"/>
    <property type="molecule type" value="Genomic_DNA"/>
</dbReference>
<dbReference type="HAMAP" id="MF_00387">
    <property type="entry name" value="LpxA"/>
    <property type="match status" value="1"/>
</dbReference>
<dbReference type="PANTHER" id="PTHR43480">
    <property type="entry name" value="ACYL-[ACYL-CARRIER-PROTEIN]--UDP-N-ACETYLGLUCOSAMINE O-ACYLTRANSFERASE"/>
    <property type="match status" value="1"/>
</dbReference>
<dbReference type="GO" id="GO:0009245">
    <property type="term" value="P:lipid A biosynthetic process"/>
    <property type="evidence" value="ECO:0007669"/>
    <property type="project" value="UniProtKB-UniRule"/>
</dbReference>
<comment type="similarity">
    <text evidence="8">Belongs to the transferase hexapeptide repeat family. LpxA subfamily.</text>
</comment>
<dbReference type="EC" id="2.3.1.129" evidence="8"/>
<dbReference type="AlphaFoldDB" id="A0A1H6F747"/>
<evidence type="ECO:0000256" key="7">
    <source>
        <dbReference type="ARBA" id="ARBA00023315"/>
    </source>
</evidence>
<dbReference type="InterPro" id="IPR037157">
    <property type="entry name" value="Acetyltransf_C_sf"/>
</dbReference>
<evidence type="ECO:0000256" key="3">
    <source>
        <dbReference type="ARBA" id="ARBA00022556"/>
    </source>
</evidence>
<dbReference type="NCBIfam" id="NF003657">
    <property type="entry name" value="PRK05289.1"/>
    <property type="match status" value="1"/>
</dbReference>
<keyword evidence="5 8" id="KW-0677">Repeat</keyword>
<evidence type="ECO:0000256" key="4">
    <source>
        <dbReference type="ARBA" id="ARBA00022679"/>
    </source>
</evidence>
<dbReference type="Gene3D" id="2.160.10.10">
    <property type="entry name" value="Hexapeptide repeat proteins"/>
    <property type="match status" value="1"/>
</dbReference>
<keyword evidence="12" id="KW-1185">Reference proteome</keyword>
<gene>
    <name evidence="8 11" type="primary">lpxA</name>
    <name evidence="11" type="ORF">MBHS_01803</name>
</gene>